<organism evidence="7 8">
    <name type="scientific">Coprothermobacter proteolyticus (strain ATCC 35245 / DSM 5265 / OCM 4 / BT)</name>
    <dbReference type="NCBI Taxonomy" id="309798"/>
    <lineage>
        <taxon>Bacteria</taxon>
        <taxon>Pseudomonadati</taxon>
        <taxon>Coprothermobacterota</taxon>
        <taxon>Coprothermobacteria</taxon>
        <taxon>Coprothermobacterales</taxon>
        <taxon>Coprothermobacteraceae</taxon>
        <taxon>Coprothermobacter</taxon>
    </lineage>
</organism>
<sequence length="325" mass="36264">MTERQRNILITLVDSYLKNGRAPSSAQLSEMLNEQWSSATIRNELAVLAKKGYLKQDTRVSPYEPTEEGVSLYFGMKLIEALLKNTYETNTEFRQMEAATVEDVLVNGVQWVSEDVGSPSIGIAFAKPMVSTVRFIPITATKVALVVVFDDGTVESGIANLEMAVTEASMELLSSLLDELIKNKSCSDAADIIKDKTDLFDKKYGPVRDVLYRLLKQNAGNPKAVYFLGDNPSPETIKEINTLLEVAKQNPAYVYNRILWRIDLGVLLDKVLVNQSVGMFADISTSKVMSFMGTFVRRDKDLEKVIDTLKGVKDIARKEIQKICD</sequence>
<dbReference type="GO" id="GO:0003677">
    <property type="term" value="F:DNA binding"/>
    <property type="evidence" value="ECO:0007669"/>
    <property type="project" value="InterPro"/>
</dbReference>
<dbReference type="PANTHER" id="PTHR34824">
    <property type="entry name" value="HEAT-INDUCIBLE TRANSCRIPTION REPRESSOR HRCA"/>
    <property type="match status" value="1"/>
</dbReference>
<keyword evidence="1" id="KW-0678">Repressor</keyword>
<dbReference type="GO" id="GO:0045892">
    <property type="term" value="P:negative regulation of DNA-templated transcription"/>
    <property type="evidence" value="ECO:0007669"/>
    <property type="project" value="TreeGrafter"/>
</dbReference>
<evidence type="ECO:0000259" key="6">
    <source>
        <dbReference type="Pfam" id="PF01726"/>
    </source>
</evidence>
<dbReference type="InterPro" id="IPR006199">
    <property type="entry name" value="LexA_DNA-bd_dom"/>
</dbReference>
<evidence type="ECO:0000256" key="4">
    <source>
        <dbReference type="ARBA" id="ARBA00023163"/>
    </source>
</evidence>
<reference evidence="7 8" key="2">
    <citation type="journal article" date="2014" name="Genome Announc.">
        <title>Complete Genome Sequence of Coprothermobacter proteolyticus DSM 5265.</title>
        <authorList>
            <person name="Alexiev A."/>
            <person name="Coil D.A."/>
            <person name="Badger J.H."/>
            <person name="Enticknap J."/>
            <person name="Ward N."/>
            <person name="Robb F.T."/>
            <person name="Eisen J.A."/>
        </authorList>
    </citation>
    <scope>NUCLEOTIDE SEQUENCE [LARGE SCALE GENOMIC DNA]</scope>
    <source>
        <strain evidence="8">ATCC 35245 / DSM 5265 / OCM 4 / BT</strain>
    </source>
</reference>
<accession>B5Y8X3</accession>
<dbReference type="InterPro" id="IPR021153">
    <property type="entry name" value="HrcA_C"/>
</dbReference>
<name>B5Y8X3_COPPD</name>
<dbReference type="KEGG" id="cpo:COPRO5265_0882"/>
<dbReference type="STRING" id="309798.COPRO5265_0882"/>
<evidence type="ECO:0000256" key="3">
    <source>
        <dbReference type="ARBA" id="ARBA00023016"/>
    </source>
</evidence>
<proteinExistence type="predicted"/>
<protein>
    <submittedName>
        <fullName evidence="7">LexA DNA binding domain protein</fullName>
    </submittedName>
</protein>
<evidence type="ECO:0000259" key="5">
    <source>
        <dbReference type="Pfam" id="PF01628"/>
    </source>
</evidence>
<dbReference type="HOGENOM" id="CLU_854465_0_0_9"/>
<dbReference type="Proteomes" id="UP000001732">
    <property type="component" value="Chromosome"/>
</dbReference>
<feature type="domain" description="Heat-inducible transcription repressor HrcA C-terminal" evidence="5">
    <location>
        <begin position="128"/>
        <end position="227"/>
    </location>
</feature>
<dbReference type="eggNOG" id="COG1420">
    <property type="taxonomic scope" value="Bacteria"/>
</dbReference>
<feature type="domain" description="LexA repressor DNA-binding" evidence="6">
    <location>
        <begin position="1"/>
        <end position="57"/>
    </location>
</feature>
<dbReference type="GO" id="GO:0004252">
    <property type="term" value="F:serine-type endopeptidase activity"/>
    <property type="evidence" value="ECO:0007669"/>
    <property type="project" value="InterPro"/>
</dbReference>
<dbReference type="Gene3D" id="1.10.10.10">
    <property type="entry name" value="Winged helix-like DNA-binding domain superfamily/Winged helix DNA-binding domain"/>
    <property type="match status" value="1"/>
</dbReference>
<gene>
    <name evidence="7" type="ordered locus">COPRO5265_0882</name>
</gene>
<evidence type="ECO:0000256" key="1">
    <source>
        <dbReference type="ARBA" id="ARBA00022491"/>
    </source>
</evidence>
<keyword evidence="4" id="KW-0804">Transcription</keyword>
<dbReference type="Pfam" id="PF01726">
    <property type="entry name" value="LexA_DNA_bind"/>
    <property type="match status" value="1"/>
</dbReference>
<keyword evidence="3" id="KW-0346">Stress response</keyword>
<dbReference type="EMBL" id="CP001145">
    <property type="protein sequence ID" value="ACI16840.1"/>
    <property type="molecule type" value="Genomic_DNA"/>
</dbReference>
<dbReference type="OrthoDB" id="9783139at2"/>
<dbReference type="InterPro" id="IPR002571">
    <property type="entry name" value="HrcA"/>
</dbReference>
<dbReference type="PANTHER" id="PTHR34824:SF1">
    <property type="entry name" value="HEAT-INDUCIBLE TRANSCRIPTION REPRESSOR HRCA"/>
    <property type="match status" value="1"/>
</dbReference>
<dbReference type="AlphaFoldDB" id="B5Y8X3"/>
<evidence type="ECO:0000313" key="7">
    <source>
        <dbReference type="EMBL" id="ACI16840.1"/>
    </source>
</evidence>
<dbReference type="InterPro" id="IPR036390">
    <property type="entry name" value="WH_DNA-bd_sf"/>
</dbReference>
<dbReference type="SUPFAM" id="SSF55781">
    <property type="entry name" value="GAF domain-like"/>
    <property type="match status" value="1"/>
</dbReference>
<dbReference type="GO" id="GO:0006508">
    <property type="term" value="P:proteolysis"/>
    <property type="evidence" value="ECO:0007669"/>
    <property type="project" value="InterPro"/>
</dbReference>
<keyword evidence="2" id="KW-0805">Transcription regulation</keyword>
<dbReference type="Pfam" id="PF01628">
    <property type="entry name" value="HrcA"/>
    <property type="match status" value="1"/>
</dbReference>
<evidence type="ECO:0000313" key="8">
    <source>
        <dbReference type="Proteomes" id="UP000001732"/>
    </source>
</evidence>
<dbReference type="RefSeq" id="WP_012543492.1">
    <property type="nucleotide sequence ID" value="NC_011295.1"/>
</dbReference>
<evidence type="ECO:0000256" key="2">
    <source>
        <dbReference type="ARBA" id="ARBA00023015"/>
    </source>
</evidence>
<dbReference type="InterPro" id="IPR036388">
    <property type="entry name" value="WH-like_DNA-bd_sf"/>
</dbReference>
<reference evidence="8" key="1">
    <citation type="submission" date="2008-08" db="EMBL/GenBank/DDBJ databases">
        <title>The complete genome sequence of Coprothermobacter proteolyticus strain ATCC 5245 / DSM 5265 / BT.</title>
        <authorList>
            <person name="Dodson R.J."/>
            <person name="Durkin A.S."/>
            <person name="Wu M."/>
            <person name="Eisen J."/>
            <person name="Sutton G."/>
        </authorList>
    </citation>
    <scope>NUCLEOTIDE SEQUENCE [LARGE SCALE GENOMIC DNA]</scope>
    <source>
        <strain evidence="8">ATCC 35245 / DSM 5265 / OCM 4 / BT</strain>
    </source>
</reference>
<keyword evidence="8" id="KW-1185">Reference proteome</keyword>
<dbReference type="SUPFAM" id="SSF46785">
    <property type="entry name" value="Winged helix' DNA-binding domain"/>
    <property type="match status" value="1"/>
</dbReference>